<name>A0A9X2CTM1_9BACI</name>
<keyword evidence="10" id="KW-0413">Isomerase</keyword>
<gene>
    <name evidence="10" type="ORF">MF646_12980</name>
</gene>
<feature type="domain" description="CBS" evidence="8">
    <location>
        <begin position="216"/>
        <end position="275"/>
    </location>
</feature>
<dbReference type="PROSITE" id="PS51371">
    <property type="entry name" value="CBS"/>
    <property type="match status" value="2"/>
</dbReference>
<keyword evidence="3 7" id="KW-0129">CBS domain</keyword>
<reference evidence="10" key="1">
    <citation type="submission" date="2022-02" db="EMBL/GenBank/DDBJ databases">
        <title>Halalkalibacter sp. nov. isolated from Lonar Lake, India.</title>
        <authorList>
            <person name="Joshi A."/>
            <person name="Thite S."/>
            <person name="Lodha T."/>
        </authorList>
    </citation>
    <scope>NUCLEOTIDE SEQUENCE</scope>
    <source>
        <strain evidence="10">MEB205</strain>
    </source>
</reference>
<protein>
    <submittedName>
        <fullName evidence="10">KpsF/GutQ family sugar-phosphate isomerase</fullName>
    </submittedName>
</protein>
<evidence type="ECO:0000259" key="8">
    <source>
        <dbReference type="PROSITE" id="PS51371"/>
    </source>
</evidence>
<keyword evidence="11" id="KW-1185">Reference proteome</keyword>
<evidence type="ECO:0000256" key="3">
    <source>
        <dbReference type="ARBA" id="ARBA00023122"/>
    </source>
</evidence>
<dbReference type="InterPro" id="IPR035474">
    <property type="entry name" value="SIS_Kpsf"/>
</dbReference>
<organism evidence="10 11">
    <name type="scientific">Halalkalibacter alkaliphilus</name>
    <dbReference type="NCBI Taxonomy" id="2917993"/>
    <lineage>
        <taxon>Bacteria</taxon>
        <taxon>Bacillati</taxon>
        <taxon>Bacillota</taxon>
        <taxon>Bacilli</taxon>
        <taxon>Bacillales</taxon>
        <taxon>Bacillaceae</taxon>
        <taxon>Halalkalibacter</taxon>
    </lineage>
</organism>
<dbReference type="GO" id="GO:0046872">
    <property type="term" value="F:metal ion binding"/>
    <property type="evidence" value="ECO:0007669"/>
    <property type="project" value="UniProtKB-KW"/>
</dbReference>
<feature type="domain" description="CBS" evidence="8">
    <location>
        <begin position="281"/>
        <end position="332"/>
    </location>
</feature>
<dbReference type="EMBL" id="JAKRYL010000012">
    <property type="protein sequence ID" value="MCL7748038.1"/>
    <property type="molecule type" value="Genomic_DNA"/>
</dbReference>
<evidence type="ECO:0000256" key="7">
    <source>
        <dbReference type="PROSITE-ProRule" id="PRU00703"/>
    </source>
</evidence>
<dbReference type="GO" id="GO:0019146">
    <property type="term" value="F:arabinose-5-phosphate isomerase activity"/>
    <property type="evidence" value="ECO:0007669"/>
    <property type="project" value="UniProtKB-ARBA"/>
</dbReference>
<feature type="binding site" evidence="5">
    <location>
        <position position="86"/>
    </location>
    <ligand>
        <name>Zn(2+)</name>
        <dbReference type="ChEBI" id="CHEBI:29105"/>
    </ligand>
</feature>
<dbReference type="RefSeq" id="WP_250096931.1">
    <property type="nucleotide sequence ID" value="NZ_JAKRYL010000012.1"/>
</dbReference>
<dbReference type="GO" id="GO:0097367">
    <property type="term" value="F:carbohydrate derivative binding"/>
    <property type="evidence" value="ECO:0007669"/>
    <property type="project" value="InterPro"/>
</dbReference>
<dbReference type="GO" id="GO:0005975">
    <property type="term" value="P:carbohydrate metabolic process"/>
    <property type="evidence" value="ECO:0007669"/>
    <property type="project" value="InterPro"/>
</dbReference>
<comment type="similarity">
    <text evidence="1 4">Belongs to the SIS family. GutQ/KpsF subfamily.</text>
</comment>
<evidence type="ECO:0000259" key="9">
    <source>
        <dbReference type="PROSITE" id="PS51464"/>
    </source>
</evidence>
<keyword evidence="5" id="KW-0862">Zinc</keyword>
<dbReference type="Gene3D" id="3.10.580.10">
    <property type="entry name" value="CBS-domain"/>
    <property type="match status" value="1"/>
</dbReference>
<sequence length="332" mass="35492">MPNMITSTQVLTDKGYLKSMREVLEKEAQAILDLSDSIGHSMEEAIELILQCEGRVVITGIGKSGIIGRKINATMASTGTPSLFLHPSEGLHGDLGMVTRHDVVIAISNSGESEEVINLIPSIKKIGAKIIGISKNSQSTLGLKSDIVLNIGNVKEACPLGLAPTTSTTVTLALGDALAIALLEARKFQPEDFALYHPAGSLGRKLLLTVNDVVQNTRKNPIVLTGETVKDALFQMTAQGMGAATIVDEQGFMVGILTDGDIRRAFALTDNVLTTKVEDLCNLTPVIIKDGALAAEALELMEDKKVNVLPVVDEMKRPIAMIHLYDLMNLGL</sequence>
<feature type="site" description="Catalytically relevant" evidence="6">
    <location>
        <position position="197"/>
    </location>
</feature>
<feature type="site" description="Catalytically relevant" evidence="6">
    <location>
        <position position="115"/>
    </location>
</feature>
<dbReference type="CDD" id="cd05014">
    <property type="entry name" value="SIS_Kpsf"/>
    <property type="match status" value="1"/>
</dbReference>
<keyword evidence="5" id="KW-0479">Metal-binding</keyword>
<evidence type="ECO:0000313" key="10">
    <source>
        <dbReference type="EMBL" id="MCL7748038.1"/>
    </source>
</evidence>
<proteinExistence type="inferred from homology"/>
<comment type="caution">
    <text evidence="10">The sequence shown here is derived from an EMBL/GenBank/DDBJ whole genome shotgun (WGS) entry which is preliminary data.</text>
</comment>
<dbReference type="FunFam" id="3.40.50.10490:FF:000011">
    <property type="entry name" value="Arabinose 5-phosphate isomerase"/>
    <property type="match status" value="1"/>
</dbReference>
<evidence type="ECO:0000256" key="6">
    <source>
        <dbReference type="PIRSR" id="PIRSR004692-3"/>
    </source>
</evidence>
<feature type="domain" description="SIS" evidence="9">
    <location>
        <begin position="45"/>
        <end position="188"/>
    </location>
</feature>
<dbReference type="PIRSF" id="PIRSF004692">
    <property type="entry name" value="KdsD_KpsF"/>
    <property type="match status" value="1"/>
</dbReference>
<evidence type="ECO:0000256" key="2">
    <source>
        <dbReference type="ARBA" id="ARBA00022737"/>
    </source>
</evidence>
<dbReference type="SMART" id="SM00116">
    <property type="entry name" value="CBS"/>
    <property type="match status" value="2"/>
</dbReference>
<dbReference type="GO" id="GO:1901135">
    <property type="term" value="P:carbohydrate derivative metabolic process"/>
    <property type="evidence" value="ECO:0007669"/>
    <property type="project" value="InterPro"/>
</dbReference>
<feature type="site" description="Catalytically relevant" evidence="6">
    <location>
        <position position="156"/>
    </location>
</feature>
<feature type="site" description="Catalytically relevant" evidence="6">
    <location>
        <position position="63"/>
    </location>
</feature>
<dbReference type="InterPro" id="IPR001347">
    <property type="entry name" value="SIS_dom"/>
</dbReference>
<dbReference type="PANTHER" id="PTHR42745">
    <property type="match status" value="1"/>
</dbReference>
<dbReference type="Proteomes" id="UP001139150">
    <property type="component" value="Unassembled WGS sequence"/>
</dbReference>
<dbReference type="SUPFAM" id="SSF53697">
    <property type="entry name" value="SIS domain"/>
    <property type="match status" value="1"/>
</dbReference>
<accession>A0A9X2CTM1</accession>
<dbReference type="AlphaFoldDB" id="A0A9X2CTM1"/>
<dbReference type="InterPro" id="IPR046348">
    <property type="entry name" value="SIS_dom_sf"/>
</dbReference>
<evidence type="ECO:0000256" key="1">
    <source>
        <dbReference type="ARBA" id="ARBA00008165"/>
    </source>
</evidence>
<dbReference type="InterPro" id="IPR050986">
    <property type="entry name" value="GutQ/KpsF_isomerases"/>
</dbReference>
<dbReference type="NCBIfam" id="TIGR00393">
    <property type="entry name" value="kpsF"/>
    <property type="match status" value="1"/>
</dbReference>
<dbReference type="InterPro" id="IPR004800">
    <property type="entry name" value="KdsD/KpsF-type"/>
</dbReference>
<dbReference type="PROSITE" id="PS51464">
    <property type="entry name" value="SIS"/>
    <property type="match status" value="1"/>
</dbReference>
<dbReference type="InterPro" id="IPR000644">
    <property type="entry name" value="CBS_dom"/>
</dbReference>
<dbReference type="CDD" id="cd04604">
    <property type="entry name" value="CBS_pair_SIS_assoc"/>
    <property type="match status" value="1"/>
</dbReference>
<keyword evidence="2" id="KW-0677">Repeat</keyword>
<dbReference type="InterPro" id="IPR046342">
    <property type="entry name" value="CBS_dom_sf"/>
</dbReference>
<dbReference type="Gene3D" id="3.40.50.10490">
    <property type="entry name" value="Glucose-6-phosphate isomerase like protein, domain 1"/>
    <property type="match status" value="1"/>
</dbReference>
<evidence type="ECO:0000256" key="4">
    <source>
        <dbReference type="PIRNR" id="PIRNR004692"/>
    </source>
</evidence>
<evidence type="ECO:0000313" key="11">
    <source>
        <dbReference type="Proteomes" id="UP001139150"/>
    </source>
</evidence>
<dbReference type="Pfam" id="PF00571">
    <property type="entry name" value="CBS"/>
    <property type="match status" value="2"/>
</dbReference>
<dbReference type="PANTHER" id="PTHR42745:SF1">
    <property type="entry name" value="ARABINOSE 5-PHOSPHATE ISOMERASE KDSD"/>
    <property type="match status" value="1"/>
</dbReference>
<dbReference type="Pfam" id="PF01380">
    <property type="entry name" value="SIS"/>
    <property type="match status" value="1"/>
</dbReference>
<evidence type="ECO:0000256" key="5">
    <source>
        <dbReference type="PIRSR" id="PIRSR004692-2"/>
    </source>
</evidence>